<dbReference type="InterPro" id="IPR009057">
    <property type="entry name" value="Homeodomain-like_sf"/>
</dbReference>
<dbReference type="EMBL" id="JBIAMX010000032">
    <property type="protein sequence ID" value="MFF0547099.1"/>
    <property type="molecule type" value="Genomic_DNA"/>
</dbReference>
<name>A0ABW6PXI3_9NOCA</name>
<dbReference type="PANTHER" id="PTHR30055:SF242">
    <property type="entry name" value="HTH-TYPE TRANSCRIPTIONAL REPRESSOR KSTR"/>
    <property type="match status" value="1"/>
</dbReference>
<dbReference type="Gene3D" id="1.10.357.10">
    <property type="entry name" value="Tetracycline Repressor, domain 2"/>
    <property type="match status" value="1"/>
</dbReference>
<dbReference type="Proteomes" id="UP001601444">
    <property type="component" value="Unassembled WGS sequence"/>
</dbReference>
<proteinExistence type="predicted"/>
<evidence type="ECO:0000313" key="5">
    <source>
        <dbReference type="EMBL" id="MFF0547099.1"/>
    </source>
</evidence>
<gene>
    <name evidence="5" type="ORF">ACFYTF_30110</name>
</gene>
<reference evidence="5 6" key="1">
    <citation type="submission" date="2024-10" db="EMBL/GenBank/DDBJ databases">
        <title>The Natural Products Discovery Center: Release of the First 8490 Sequenced Strains for Exploring Actinobacteria Biosynthetic Diversity.</title>
        <authorList>
            <person name="Kalkreuter E."/>
            <person name="Kautsar S.A."/>
            <person name="Yang D."/>
            <person name="Bader C.D."/>
            <person name="Teijaro C.N."/>
            <person name="Fluegel L."/>
            <person name="Davis C.M."/>
            <person name="Simpson J.R."/>
            <person name="Lauterbach L."/>
            <person name="Steele A.D."/>
            <person name="Gui C."/>
            <person name="Meng S."/>
            <person name="Li G."/>
            <person name="Viehrig K."/>
            <person name="Ye F."/>
            <person name="Su P."/>
            <person name="Kiefer A.F."/>
            <person name="Nichols A."/>
            <person name="Cepeda A.J."/>
            <person name="Yan W."/>
            <person name="Fan B."/>
            <person name="Jiang Y."/>
            <person name="Adhikari A."/>
            <person name="Zheng C.-J."/>
            <person name="Schuster L."/>
            <person name="Cowan T.M."/>
            <person name="Smanski M.J."/>
            <person name="Chevrette M.G."/>
            <person name="De Carvalho L.P.S."/>
            <person name="Shen B."/>
        </authorList>
    </citation>
    <scope>NUCLEOTIDE SEQUENCE [LARGE SCALE GENOMIC DNA]</scope>
    <source>
        <strain evidence="5 6">NPDC004045</strain>
    </source>
</reference>
<dbReference type="PANTHER" id="PTHR30055">
    <property type="entry name" value="HTH-TYPE TRANSCRIPTIONAL REGULATOR RUTR"/>
    <property type="match status" value="1"/>
</dbReference>
<evidence type="ECO:0000256" key="1">
    <source>
        <dbReference type="ARBA" id="ARBA00023125"/>
    </source>
</evidence>
<sequence>MAPKASKGGRRQPQQDRAEATRTRILSVAAAAFGAAGIAEAPMSRIAADAGVSVGTLYRYFSDKSAIVAELTERLLEQIENDFTSRAFSLSISHDEATPEYATSIAAEVLAVFATILETQAGLVNALIRSLQFPEAGLSEFEQRLRLLVKVILIQALGPRDDRYLDTATDLMINTGFAAVLRTAAQDIGAEQRREALETTARMIGVWIIAENSATAR</sequence>
<feature type="region of interest" description="Disordered" evidence="3">
    <location>
        <begin position="1"/>
        <end position="20"/>
    </location>
</feature>
<protein>
    <submittedName>
        <fullName evidence="5">TetR/AcrR family transcriptional regulator</fullName>
    </submittedName>
</protein>
<feature type="domain" description="HTH tetR-type" evidence="4">
    <location>
        <begin position="19"/>
        <end position="79"/>
    </location>
</feature>
<keyword evidence="6" id="KW-1185">Reference proteome</keyword>
<comment type="caution">
    <text evidence="5">The sequence shown here is derived from an EMBL/GenBank/DDBJ whole genome shotgun (WGS) entry which is preliminary data.</text>
</comment>
<keyword evidence="1 2" id="KW-0238">DNA-binding</keyword>
<dbReference type="SUPFAM" id="SSF46689">
    <property type="entry name" value="Homeodomain-like"/>
    <property type="match status" value="1"/>
</dbReference>
<dbReference type="PROSITE" id="PS50977">
    <property type="entry name" value="HTH_TETR_2"/>
    <property type="match status" value="1"/>
</dbReference>
<evidence type="ECO:0000313" key="6">
    <source>
        <dbReference type="Proteomes" id="UP001601444"/>
    </source>
</evidence>
<dbReference type="InterPro" id="IPR050109">
    <property type="entry name" value="HTH-type_TetR-like_transc_reg"/>
</dbReference>
<accession>A0ABW6PXI3</accession>
<dbReference type="InterPro" id="IPR001647">
    <property type="entry name" value="HTH_TetR"/>
</dbReference>
<evidence type="ECO:0000256" key="2">
    <source>
        <dbReference type="PROSITE-ProRule" id="PRU00335"/>
    </source>
</evidence>
<evidence type="ECO:0000259" key="4">
    <source>
        <dbReference type="PROSITE" id="PS50977"/>
    </source>
</evidence>
<organism evidence="5 6">
    <name type="scientific">Nocardia thailandica</name>
    <dbReference type="NCBI Taxonomy" id="257275"/>
    <lineage>
        <taxon>Bacteria</taxon>
        <taxon>Bacillati</taxon>
        <taxon>Actinomycetota</taxon>
        <taxon>Actinomycetes</taxon>
        <taxon>Mycobacteriales</taxon>
        <taxon>Nocardiaceae</taxon>
        <taxon>Nocardia</taxon>
    </lineage>
</organism>
<evidence type="ECO:0000256" key="3">
    <source>
        <dbReference type="SAM" id="MobiDB-lite"/>
    </source>
</evidence>
<feature type="DNA-binding region" description="H-T-H motif" evidence="2">
    <location>
        <begin position="42"/>
        <end position="61"/>
    </location>
</feature>
<dbReference type="RefSeq" id="WP_387703250.1">
    <property type="nucleotide sequence ID" value="NZ_JBIAMX010000032.1"/>
</dbReference>
<dbReference type="Pfam" id="PF00440">
    <property type="entry name" value="TetR_N"/>
    <property type="match status" value="1"/>
</dbReference>
<dbReference type="PRINTS" id="PR00455">
    <property type="entry name" value="HTHTETR"/>
</dbReference>